<feature type="compositionally biased region" description="Polar residues" evidence="1">
    <location>
        <begin position="519"/>
        <end position="542"/>
    </location>
</feature>
<dbReference type="PANTHER" id="PTHR19959">
    <property type="entry name" value="KINESIN LIGHT CHAIN"/>
    <property type="match status" value="1"/>
</dbReference>
<dbReference type="Pfam" id="PF12770">
    <property type="entry name" value="CHAT"/>
    <property type="match status" value="1"/>
</dbReference>
<feature type="region of interest" description="Disordered" evidence="1">
    <location>
        <begin position="213"/>
        <end position="234"/>
    </location>
</feature>
<protein>
    <recommendedName>
        <fullName evidence="2">CHAT domain-containing protein</fullName>
    </recommendedName>
</protein>
<dbReference type="Pfam" id="PF13374">
    <property type="entry name" value="TPR_10"/>
    <property type="match status" value="4"/>
</dbReference>
<dbReference type="SUPFAM" id="SSF81901">
    <property type="entry name" value="HCP-like"/>
    <property type="match status" value="1"/>
</dbReference>
<feature type="region of interest" description="Disordered" evidence="1">
    <location>
        <begin position="513"/>
        <end position="547"/>
    </location>
</feature>
<sequence>MAATGGAEKRTVFHLARTCQDLFFKFYAKPRHITSNICERAEIQHERFHLWASYLGVFASYNASLDKRLEHSDGIQDLVVQLLHLLHLNLEFVIAEHPKKTHKDNSDLPHPGSKLHLEGTNEEALDAVEVTITRLNKLGSSIRRYSSSSLDSRVKAFTEKHGDENYMDIARQIVRFKYRTASPSLHEQLAVSMSARRHRLRYIRRHQEKLSGQIDNKNEPAKGRKAGRPLPMDLPTIEEAVPTGMSVGSPSGHKEGELQVIKQNIRSDRNSAVSATVASSFRPTQSAIARLKRGDGATVVSSLKGSMTFMAEDLAGYPEPPKREQYQLHPSCPFCCEPLQELELEVKNWQRHVNKDLKPFVCISENCSQPPQVFETFGMWTKHMKDLHSPKWTQLVHKPIIWRCDVGHPEVFCKDEDEFEDHLNSQHGNSSAAARKAIFRTSRILQRRGPHTCPLCGYDLSAVEGSQPHLAADTPPNLTNPENTAEATRLVQHIAGHLRRLAFDSANNLNIGADGDVSHGSTEASEGKTQYGSKARPSSNPKDLSEAPLIFNDDERLRMHFATRTNRFDPDWSSKDVEYLTTTSEELPETANGNWLSLEALSNKRQDSHSPNPVMRHFYQQQIPQRLWNAWRLNNLGNRINYRYSRTTAISDFDKAVRVAREAVATAPIGHLDRALLLHNLGVRLGDRFSKTGAMGDLDEAIRILQEAVTIVPRDYPDYASLLDNLGVRLGDRYSRTGATSDLGAAIQVAQAAVDATPQDHPSRPSRLNNLGVGLGDRYSRTGDRVDLETAIQLTQQAIDATPIDYPDRALLFNNLAVGLGDKYSRTGALSDLEDANRIAKEAVDATPGDHLDRALLLNNLGHRLSDRYSRTGAIDDLESAIRLTQQAIDTSPRDHPDRALILHNLGNSLASRYSRIGEISNLNEAIQVAKEAVDGTPKGHPNRALWLNDLGVRLGDRYLRTGAIGDLDEAIRIIQKTIAIMPRDHPEHALFLDSLGVRLGDRYSRTGATSDLSEAIQVAQAAVDATPKDHPSLPRRLNNLGNRLSDRYSRAGTISDLEKAVQITREAVEATPEDHPNYALLLDSLGVRLGDRYLRTGATSDLSEAIQVAQAAVDVTPKDHPSLPRRLNNLGNRLSDRYSRAGTISDLKKAVQITREAVEATPKDHPNYALLLNNLGDKLGDRFSRTEAIGDLEQAVSFHQVALRQTSSFALARIRAGKQVLYYCAIIQDWQQAYEASSMAIYLISQLTGRSLEASDKQHILNQVAGLASDAAAAALYAARPPLDALALLEEGRGILATSLEDMRTDVSVLGHSHPGLAEQFKRLRDELDQPVGRNNFIADHTNRISSQAQVDRRYDASKELDTLIIKIREHSGFENFLLAPSEGDLRAAARFGPIVVINVSKYRCDAILIEESQIRILPLLSLNIEDIEKRATEGHLGNPKALEWLWDVVARPVLDALAFVSVSSDDVWPHVWWIPTGPLTKFPLHAAGYHNKAASETVLDRVMSSYSSSVKAIIYGRRRRNPELLSGSTGALLVAMRDTPGYHHSLPFATEEVNVVRRICESMGINPVEPEPCKQAVTSQLRHCRLFHFAGHNFNAPDPSQSQLLLNDWKSEPFTVATLLEMNLRGNSPFLAYLSAYGTGQVQDERFTDESIHLISACQLAGFRHCIGTLWDVSDRICVDMARLSYEKMREKRMTDESVCLGLHFATRILRANWVNGIGGEGDSSFLRHVTLEETSHPAYWIPFVHVGV</sequence>
<dbReference type="InterPro" id="IPR011990">
    <property type="entry name" value="TPR-like_helical_dom_sf"/>
</dbReference>
<evidence type="ECO:0000313" key="3">
    <source>
        <dbReference type="EMBL" id="KAK2608929.1"/>
    </source>
</evidence>
<keyword evidence="4" id="KW-1185">Reference proteome</keyword>
<dbReference type="Gene3D" id="1.25.40.10">
    <property type="entry name" value="Tetratricopeptide repeat domain"/>
    <property type="match status" value="3"/>
</dbReference>
<dbReference type="PANTHER" id="PTHR19959:SF119">
    <property type="entry name" value="FUNGAL LIPASE-LIKE DOMAIN-CONTAINING PROTEIN"/>
    <property type="match status" value="1"/>
</dbReference>
<name>A0AAJ0G196_9HYPO</name>
<evidence type="ECO:0000256" key="1">
    <source>
        <dbReference type="SAM" id="MobiDB-lite"/>
    </source>
</evidence>
<proteinExistence type="predicted"/>
<gene>
    <name evidence="3" type="ORF">QQS21_002505</name>
</gene>
<organism evidence="3 4">
    <name type="scientific">Conoideocrella luteorostrata</name>
    <dbReference type="NCBI Taxonomy" id="1105319"/>
    <lineage>
        <taxon>Eukaryota</taxon>
        <taxon>Fungi</taxon>
        <taxon>Dikarya</taxon>
        <taxon>Ascomycota</taxon>
        <taxon>Pezizomycotina</taxon>
        <taxon>Sordariomycetes</taxon>
        <taxon>Hypocreomycetidae</taxon>
        <taxon>Hypocreales</taxon>
        <taxon>Clavicipitaceae</taxon>
        <taxon>Conoideocrella</taxon>
    </lineage>
</organism>
<evidence type="ECO:0000313" key="4">
    <source>
        <dbReference type="Proteomes" id="UP001251528"/>
    </source>
</evidence>
<feature type="domain" description="CHAT" evidence="2">
    <location>
        <begin position="1442"/>
        <end position="1750"/>
    </location>
</feature>
<dbReference type="InterPro" id="IPR012344">
    <property type="entry name" value="Matrix_HIV/RSV_N"/>
</dbReference>
<comment type="caution">
    <text evidence="3">The sequence shown here is derived from an EMBL/GenBank/DDBJ whole genome shotgun (WGS) entry which is preliminary data.</text>
</comment>
<evidence type="ECO:0000259" key="2">
    <source>
        <dbReference type="Pfam" id="PF12770"/>
    </source>
</evidence>
<accession>A0AAJ0G196</accession>
<dbReference type="SUPFAM" id="SSF48452">
    <property type="entry name" value="TPR-like"/>
    <property type="match status" value="1"/>
</dbReference>
<dbReference type="Gene3D" id="1.10.150.90">
    <property type="entry name" value="Immunodeficiency lentiviruses, gag gene matrix protein p17"/>
    <property type="match status" value="1"/>
</dbReference>
<reference evidence="3" key="1">
    <citation type="submission" date="2023-06" db="EMBL/GenBank/DDBJ databases">
        <title>Conoideocrella luteorostrata (Hypocreales: Clavicipitaceae), a potential biocontrol fungus for elongate hemlock scale in United States Christmas tree production areas.</title>
        <authorList>
            <person name="Barrett H."/>
            <person name="Lovett B."/>
            <person name="Macias A.M."/>
            <person name="Stajich J.E."/>
            <person name="Kasson M.T."/>
        </authorList>
    </citation>
    <scope>NUCLEOTIDE SEQUENCE</scope>
    <source>
        <strain evidence="3">ARSEF 14590</strain>
    </source>
</reference>
<dbReference type="InterPro" id="IPR024983">
    <property type="entry name" value="CHAT_dom"/>
</dbReference>
<dbReference type="EMBL" id="JASWJB010000030">
    <property type="protein sequence ID" value="KAK2608929.1"/>
    <property type="molecule type" value="Genomic_DNA"/>
</dbReference>
<dbReference type="Proteomes" id="UP001251528">
    <property type="component" value="Unassembled WGS sequence"/>
</dbReference>